<evidence type="ECO:0000313" key="3">
    <source>
        <dbReference type="EMBL" id="CAM76572.1"/>
    </source>
</evidence>
<dbReference type="SUPFAM" id="SSF53335">
    <property type="entry name" value="S-adenosyl-L-methionine-dependent methyltransferases"/>
    <property type="match status" value="1"/>
</dbReference>
<proteinExistence type="predicted"/>
<sequence length="350" mass="37242">MRSLAEKLAARIAQGGPITVADFMHEAVGQYYATRDPFGRQGDFTTAPEVSQMFGELIGLWCVMVWQMMGAPDKVVLAELGPGRGTLMNDLLRAAGVVPAFLKAADIRLVETSPRLTALQRQTLSGRDVQWCENVDQLPDGPLIVIANELFDALPIRQFVKADGQWCERMVGLDGDGFCFVAGPAADPDLPAEVLATPDGAIVETCDGGRALAASLGKRLNRQPGFALIIDYGHGRSGTGDTLQAVRHHRFHPVLDQPGLADITAHVDFQALAGAAVPARAWGPVDQGGFLRALGIETRAHLLAQAGGDKVAADIMGQLRRLIDPGEMGTLFKALALASPHFPAPPGFVS</sequence>
<protein>
    <submittedName>
        <fullName evidence="3">Protein containing DUF185</fullName>
    </submittedName>
</protein>
<dbReference type="EMBL" id="CU459003">
    <property type="protein sequence ID" value="CAM76572.1"/>
    <property type="molecule type" value="Genomic_DNA"/>
</dbReference>
<dbReference type="GO" id="GO:0032259">
    <property type="term" value="P:methylation"/>
    <property type="evidence" value="ECO:0007669"/>
    <property type="project" value="UniProtKB-KW"/>
</dbReference>
<keyword evidence="2" id="KW-0808">Transferase</keyword>
<dbReference type="Pfam" id="PF02636">
    <property type="entry name" value="Methyltransf_28"/>
    <property type="match status" value="1"/>
</dbReference>
<dbReference type="GO" id="GO:0035243">
    <property type="term" value="F:protein-arginine omega-N symmetric methyltransferase activity"/>
    <property type="evidence" value="ECO:0007669"/>
    <property type="project" value="TreeGrafter"/>
</dbReference>
<organism evidence="3">
    <name type="scientific">Magnetospirillum gryphiswaldense</name>
    <dbReference type="NCBI Taxonomy" id="55518"/>
    <lineage>
        <taxon>Bacteria</taxon>
        <taxon>Pseudomonadati</taxon>
        <taxon>Pseudomonadota</taxon>
        <taxon>Alphaproteobacteria</taxon>
        <taxon>Rhodospirillales</taxon>
        <taxon>Rhodospirillaceae</taxon>
        <taxon>Magnetospirillum</taxon>
    </lineage>
</organism>
<dbReference type="Gene3D" id="3.40.50.12710">
    <property type="match status" value="1"/>
</dbReference>
<reference evidence="3" key="1">
    <citation type="journal article" date="2007" name="J. Bacteriol.">
        <title>Comparative genome analysis of four magnetotactic bacteria reveals a complex set of group-specific genes implicated in magnetosome biomineralization and function.</title>
        <authorList>
            <person name="Richter M."/>
            <person name="Kube M."/>
            <person name="Bazylinski D.A."/>
            <person name="Lombardot T."/>
            <person name="Gloeckner F.O."/>
            <person name="Reinhardt R."/>
            <person name="Schueler D."/>
        </authorList>
    </citation>
    <scope>NUCLEOTIDE SEQUENCE</scope>
    <source>
        <strain evidence="3">MSR-1</strain>
    </source>
</reference>
<dbReference type="AlphaFoldDB" id="A4U115"/>
<gene>
    <name evidence="3" type="ORF">MGR_1244</name>
</gene>
<accession>A4U115</accession>
<evidence type="ECO:0000256" key="2">
    <source>
        <dbReference type="ARBA" id="ARBA00022679"/>
    </source>
</evidence>
<dbReference type="InterPro" id="IPR003788">
    <property type="entry name" value="NDUFAF7"/>
</dbReference>
<dbReference type="PANTHER" id="PTHR12049:SF7">
    <property type="entry name" value="PROTEIN ARGININE METHYLTRANSFERASE NDUFAF7, MITOCHONDRIAL"/>
    <property type="match status" value="1"/>
</dbReference>
<evidence type="ECO:0000256" key="1">
    <source>
        <dbReference type="ARBA" id="ARBA00022603"/>
    </source>
</evidence>
<dbReference type="RefSeq" id="WP_106003345.1">
    <property type="nucleotide sequence ID" value="NZ_CP027527.1"/>
</dbReference>
<dbReference type="InterPro" id="IPR029063">
    <property type="entry name" value="SAM-dependent_MTases_sf"/>
</dbReference>
<name>A4U115_9PROT</name>
<dbReference type="PANTHER" id="PTHR12049">
    <property type="entry name" value="PROTEIN ARGININE METHYLTRANSFERASE NDUFAF7, MITOCHONDRIAL"/>
    <property type="match status" value="1"/>
</dbReference>
<dbReference type="InterPro" id="IPR038375">
    <property type="entry name" value="NDUFAF7_sf"/>
</dbReference>
<keyword evidence="1" id="KW-0489">Methyltransferase</keyword>